<dbReference type="OrthoDB" id="3565233at2759"/>
<feature type="region of interest" description="Disordered" evidence="1">
    <location>
        <begin position="826"/>
        <end position="909"/>
    </location>
</feature>
<keyword evidence="3" id="KW-1185">Reference proteome</keyword>
<feature type="compositionally biased region" description="Polar residues" evidence="1">
    <location>
        <begin position="338"/>
        <end position="349"/>
    </location>
</feature>
<feature type="compositionally biased region" description="Low complexity" evidence="1">
    <location>
        <begin position="558"/>
        <end position="580"/>
    </location>
</feature>
<evidence type="ECO:0000313" key="3">
    <source>
        <dbReference type="Proteomes" id="UP000566819"/>
    </source>
</evidence>
<feature type="region of interest" description="Disordered" evidence="1">
    <location>
        <begin position="229"/>
        <end position="365"/>
    </location>
</feature>
<feature type="compositionally biased region" description="Basic residues" evidence="1">
    <location>
        <begin position="252"/>
        <end position="262"/>
    </location>
</feature>
<accession>A0A8H4VYY6</accession>
<feature type="region of interest" description="Disordered" evidence="1">
    <location>
        <begin position="544"/>
        <end position="653"/>
    </location>
</feature>
<protein>
    <submittedName>
        <fullName evidence="2">Uncharacterized protein</fullName>
    </submittedName>
</protein>
<reference evidence="2 3" key="1">
    <citation type="submission" date="2020-03" db="EMBL/GenBank/DDBJ databases">
        <title>Draft Genome Sequence of Cudoniella acicularis.</title>
        <authorList>
            <person name="Buettner E."/>
            <person name="Kellner H."/>
        </authorList>
    </citation>
    <scope>NUCLEOTIDE SEQUENCE [LARGE SCALE GENOMIC DNA]</scope>
    <source>
        <strain evidence="2 3">DSM 108380</strain>
    </source>
</reference>
<feature type="compositionally biased region" description="Pro residues" evidence="1">
    <location>
        <begin position="826"/>
        <end position="837"/>
    </location>
</feature>
<evidence type="ECO:0000256" key="1">
    <source>
        <dbReference type="SAM" id="MobiDB-lite"/>
    </source>
</evidence>
<feature type="compositionally biased region" description="Polar residues" evidence="1">
    <location>
        <begin position="588"/>
        <end position="599"/>
    </location>
</feature>
<feature type="compositionally biased region" description="Low complexity" evidence="1">
    <location>
        <begin position="852"/>
        <end position="875"/>
    </location>
</feature>
<comment type="caution">
    <text evidence="2">The sequence shown here is derived from an EMBL/GenBank/DDBJ whole genome shotgun (WGS) entry which is preliminary data.</text>
</comment>
<dbReference type="AlphaFoldDB" id="A0A8H4VYY6"/>
<feature type="compositionally biased region" description="Basic residues" evidence="1">
    <location>
        <begin position="876"/>
        <end position="886"/>
    </location>
</feature>
<feature type="compositionally biased region" description="Pro residues" evidence="1">
    <location>
        <begin position="265"/>
        <end position="284"/>
    </location>
</feature>
<feature type="compositionally biased region" description="Low complexity" evidence="1">
    <location>
        <begin position="319"/>
        <end position="332"/>
    </location>
</feature>
<gene>
    <name evidence="2" type="ORF">G7Y89_g10708</name>
</gene>
<organism evidence="2 3">
    <name type="scientific">Cudoniella acicularis</name>
    <dbReference type="NCBI Taxonomy" id="354080"/>
    <lineage>
        <taxon>Eukaryota</taxon>
        <taxon>Fungi</taxon>
        <taxon>Dikarya</taxon>
        <taxon>Ascomycota</taxon>
        <taxon>Pezizomycotina</taxon>
        <taxon>Leotiomycetes</taxon>
        <taxon>Helotiales</taxon>
        <taxon>Tricladiaceae</taxon>
        <taxon>Cudoniella</taxon>
    </lineage>
</organism>
<dbReference type="EMBL" id="JAAMPI010000967">
    <property type="protein sequence ID" value="KAF4627447.1"/>
    <property type="molecule type" value="Genomic_DNA"/>
</dbReference>
<dbReference type="Proteomes" id="UP000566819">
    <property type="component" value="Unassembled WGS sequence"/>
</dbReference>
<dbReference type="PANTHER" id="PTHR45725">
    <property type="entry name" value="FORMIN HOMOLOGY 2 FAMILY MEMBER"/>
    <property type="match status" value="1"/>
</dbReference>
<name>A0A8H4VYY6_9HELO</name>
<sequence length="948" mass="104341">MYSDEVSVVEEQAKGVVSYGRQLATVFHQFALTADRVPYGYEGAINILDATITTLNQIVALLKDETEGLKNCTQKLLFSSEGITYVKQLVSECAKTLARIEPIITDASLPRKEFRAKSKRDKKAAAKNGEPDVVYSSLKLDEKTLLEKVERMDYSLINISIEDCMDRLYDLQLHLLLVFQVVTVGHLSRDISNGTVDIKSIVAFHERVNRTAKLVGIKAAKVQRKPAISSDSDSLYSASDSDSDASSIACGRPKRIAIKPKGKQGPPPPLGRPLSRGPPPPPPSAGEIIKIIEETAPAKVPERPIANIDPPSYSESHKSTVSTASSTPTSSTLLGTIADTSNTSVSPTPSLDEKPEPTDATISPDDKKAIVAETSDEEETAKPMALEPRLFRSKSHGFGFKLKTLFRSKESLAAEMKKTLCDTDSHLMAFVIEGYRKRLIPHSAFHSLETTHMRTILSQLNDDAWYKTFTALNSTEHGALHRLMYPVVNGKTYERQVVVLKFLKQENKSSAWSSLLKQSTGGSSTVGQTRSFLAILREELVNGEPLVPNHDTKGHSESSSSKSSTTTTSTKSAIAPIVPAIRPPPLPSTTNTRRISDLNQFHPPPPRAPGHTGLLPPSQTPFPNQRTGVPPPPGIRAGPGTGSPPSGITSPPPNCCAIRISDITPLTDYEATLALTTYNEYTVRVCEAIQPDISRSWTRVASTLESAEKHVIQQRVEEFQNAGGSVIQAKMRLTDEQNDQVTRLMDELKTAERDQRFEWFWVEISLFDKDGEMIDHKLKGPDGSAGKATLMHLIAKRMPKPHCKPMELYNSLMRVPFPPPAAYRPQVQPPRLVPTGPPQIIKLTPRRRVRSRSSSDSSGSGSDSSSYSSDDSSVGHVRRRIRRLKERKGTGKTYRNRWDSSDSESESEVEDLMKIKVEIKKGDDVVKRLLELWTPQTEGKGKGKEVVG</sequence>
<proteinExistence type="predicted"/>
<feature type="compositionally biased region" description="Low complexity" evidence="1">
    <location>
        <begin position="229"/>
        <end position="249"/>
    </location>
</feature>
<evidence type="ECO:0000313" key="2">
    <source>
        <dbReference type="EMBL" id="KAF4627447.1"/>
    </source>
</evidence>
<dbReference type="InterPro" id="IPR051425">
    <property type="entry name" value="Formin_Homology"/>
</dbReference>
<dbReference type="PANTHER" id="PTHR45725:SF1">
    <property type="entry name" value="DISHEVELLED ASSOCIATED ACTIVATOR OF MORPHOGENESIS, ISOFORM D"/>
    <property type="match status" value="1"/>
</dbReference>